<dbReference type="SUPFAM" id="SSF55816">
    <property type="entry name" value="5'-nucleotidase (syn. UDP-sugar hydrolase), C-terminal domain"/>
    <property type="match status" value="1"/>
</dbReference>
<dbReference type="Pfam" id="PF13290">
    <property type="entry name" value="CHB_HEX_C_1"/>
    <property type="match status" value="1"/>
</dbReference>
<reference evidence="5" key="1">
    <citation type="submission" date="2016-10" db="EMBL/GenBank/DDBJ databases">
        <authorList>
            <person name="Varghese N."/>
            <person name="Submissions S."/>
        </authorList>
    </citation>
    <scope>NUCLEOTIDE SEQUENCE [LARGE SCALE GENOMIC DNA]</scope>
    <source>
        <strain evidence="5">BL9</strain>
    </source>
</reference>
<dbReference type="CDD" id="cd10283">
    <property type="entry name" value="MnuA_DNase1-like"/>
    <property type="match status" value="1"/>
</dbReference>
<dbReference type="GO" id="GO:0000166">
    <property type="term" value="F:nucleotide binding"/>
    <property type="evidence" value="ECO:0007669"/>
    <property type="project" value="InterPro"/>
</dbReference>
<feature type="domain" description="SLH" evidence="3">
    <location>
        <begin position="1810"/>
        <end position="1869"/>
    </location>
</feature>
<dbReference type="Pfam" id="PF19886">
    <property type="entry name" value="DUF6359"/>
    <property type="match status" value="1"/>
</dbReference>
<dbReference type="GO" id="GO:0016788">
    <property type="term" value="F:hydrolase activity, acting on ester bonds"/>
    <property type="evidence" value="ECO:0007669"/>
    <property type="project" value="InterPro"/>
</dbReference>
<evidence type="ECO:0000256" key="2">
    <source>
        <dbReference type="SAM" id="MobiDB-lite"/>
    </source>
</evidence>
<evidence type="ECO:0000313" key="4">
    <source>
        <dbReference type="EMBL" id="SCY47327.1"/>
    </source>
</evidence>
<dbReference type="InterPro" id="IPR045939">
    <property type="entry name" value="YhcR_N"/>
</dbReference>
<feature type="domain" description="SLH" evidence="3">
    <location>
        <begin position="1687"/>
        <end position="1750"/>
    </location>
</feature>
<dbReference type="Gene3D" id="3.90.780.10">
    <property type="entry name" value="5'-Nucleotidase, C-terminal domain"/>
    <property type="match status" value="1"/>
</dbReference>
<dbReference type="InterPro" id="IPR006179">
    <property type="entry name" value="5_nucleotidase/apyrase"/>
</dbReference>
<dbReference type="InterPro" id="IPR059177">
    <property type="entry name" value="GH29D-like_dom"/>
</dbReference>
<organism evidence="4 5">
    <name type="scientific">Paenibacillus polysaccharolyticus</name>
    <dbReference type="NCBI Taxonomy" id="582692"/>
    <lineage>
        <taxon>Bacteria</taxon>
        <taxon>Bacillati</taxon>
        <taxon>Bacillota</taxon>
        <taxon>Bacilli</taxon>
        <taxon>Bacillales</taxon>
        <taxon>Paenibacillaceae</taxon>
        <taxon>Paenibacillus</taxon>
    </lineage>
</organism>
<dbReference type="InterPro" id="IPR008334">
    <property type="entry name" value="5'-Nucleotdase_C"/>
</dbReference>
<proteinExistence type="predicted"/>
<dbReference type="InterPro" id="IPR001119">
    <property type="entry name" value="SLH_dom"/>
</dbReference>
<dbReference type="InterPro" id="IPR004843">
    <property type="entry name" value="Calcineurin-like_PHP"/>
</dbReference>
<evidence type="ECO:0000313" key="5">
    <source>
        <dbReference type="Proteomes" id="UP000198538"/>
    </source>
</evidence>
<dbReference type="PROSITE" id="PS00785">
    <property type="entry name" value="5_NUCLEOTIDASE_1"/>
    <property type="match status" value="1"/>
</dbReference>
<feature type="compositionally biased region" description="Low complexity" evidence="2">
    <location>
        <begin position="1644"/>
        <end position="1682"/>
    </location>
</feature>
<dbReference type="InterPro" id="IPR036907">
    <property type="entry name" value="5'-Nucleotdase_C_sf"/>
</dbReference>
<dbReference type="SUPFAM" id="SSF56219">
    <property type="entry name" value="DNase I-like"/>
    <property type="match status" value="1"/>
</dbReference>
<dbReference type="InterPro" id="IPR036691">
    <property type="entry name" value="Endo/exonu/phosph_ase_sf"/>
</dbReference>
<dbReference type="CDD" id="cd04486">
    <property type="entry name" value="YhcR_OBF_like"/>
    <property type="match status" value="1"/>
</dbReference>
<dbReference type="InterPro" id="IPR005135">
    <property type="entry name" value="Endo/exonuclease/phosphatase"/>
</dbReference>
<dbReference type="EMBL" id="FMVM01000005">
    <property type="protein sequence ID" value="SCY47327.1"/>
    <property type="molecule type" value="Genomic_DNA"/>
</dbReference>
<dbReference type="Pfam" id="PF00395">
    <property type="entry name" value="SLH"/>
    <property type="match status" value="3"/>
</dbReference>
<dbReference type="PANTHER" id="PTHR42834">
    <property type="entry name" value="ENDONUCLEASE/EXONUCLEASE/PHOSPHATASE FAMILY PROTEIN (AFU_ORTHOLOGUE AFUA_3G09210)"/>
    <property type="match status" value="1"/>
</dbReference>
<dbReference type="RefSeq" id="WP_090918173.1">
    <property type="nucleotide sequence ID" value="NZ_FMVM01000005.1"/>
</dbReference>
<dbReference type="Gene3D" id="3.60.21.10">
    <property type="match status" value="1"/>
</dbReference>
<dbReference type="PANTHER" id="PTHR42834:SF1">
    <property type="entry name" value="ENDONUCLEASE_EXONUCLEASE_PHOSPHATASE FAMILY PROTEIN (AFU_ORTHOLOGUE AFUA_3G09210)"/>
    <property type="match status" value="1"/>
</dbReference>
<sequence length="1869" mass="199760">MYRMQMIRWFRIFLATMLLLTGAIPAGLLDSKASAADEVLTVAQAQAKNSDKSTATIEGYVVGYYNGGSSVQLNPPFTSDTNFALADRPEETDISKMMPVQVPMNAPRSTFGLQSNTSLYHSKVRITNGSLETYFTVNGIRSISSTKFQQVDEKPETKAASVSANPSSGAVPSGTLITLETTTVGDSISYRLNDETEFIPYTSPITITDATHIEAYAHKTGLEDSDFTILDYTVVNNTPVSISEARTKSENEPVTVQGLVTYREESGGMANLYIQDENAGIVIRGTDASVEPGDQIEAYGPLSLYNGLLQVEKDKAGFPGGYIKILNKHQGLPEPLKLTSRDFVPAPGGGKGSGGKYEGMLVEVNEVTVTKNSSSTFYATDAQGGEIIIYAKNSPSALQTDKTYEKVTGVMTYHTSYGLELIPRTSADVVENLLSVTASVPSGGIVTGSNVSLSSPMAGASIYFTVDGADPTTASTLYNQPITIHEDTLVKAVAVLDGKISQVYSFSYRVIQELDNLRIHDIQGASHSSLYDGLAVQNVEGIVTYVVNSNSFYMQEIPGMEDNDDNTSEAILVYKSSHGMITGNRVKVSGQVKEYAVSESELATTEIVASSITVEGQDQPLPAPALLGKNGRIIPTVIDSDSLSVFNPETDAIDFYESLEGMRVELENPEIIGPYSSQPGLAVVVDNGVNNPLRTPAGGVILTDNGKETFESDLNPQRLFIGKKPSGAVKTGDKLNGNVVGVMTYTNGNFRINPDGALPPVISGPTQQAVTTIEKAEDKLTIATFNVENFSKKDAARAVKIGKIIVDNLKAPDIIGIMEVQDNDGDADTGTTEANESFQTLIDAIKTNHGPTYQFSEIAPENNKDGGAPGANIRVGFLYQPERVSLAAGIGKGNASKAVAVSADGSLSFNPGRIAPTDEAFASSRKPLAAEFEFNGERVVVIANHFNSKGGDLKPFGSIQPATRSSEVQRAKQAELVNGFVKELTAKDPEVNVAVLGDFNDFQFSKTLNIVAGNELDNLVDKLPENQRYSYIYDGNSQTLDHILVSKNLSDTAAIEVVHVNADFETSHGRVSDHDPLLAQLSIGEPAEAGDFKLRVLHTNDTHAHLDNIPRRVTAIKEARNDDTLVLDAGDVFSGTLYFNLFNGLADLEFMNMIGYDAMTFGNHEFDKGPAVLKEFIHKAEFPFVSANIDYTKDTDLGSLYQASIGQPGEDGKIYPAIITEVNGEKVGIFGLTTSDTVSLSSPGDDLKFQDVQASAQATVNMLQEEGINKIIALTHLGYSEDLKLAEAVKGIDIIVGGHSHTILNKPIVVGDAEEPTLVVQTGEYDVSLGKLDVTFDEAGILKKWNGRLLNLDAKGADDAFVYKDDAQALAKLQEYASPLAEYKKKVIGKTNVFLDGERGSVRKQETNLGNFMTDGMLEKVKSIVKENDVKGYVAIQNSGGIRASFKEGNITLGDLLTVMPFGNNLTALKMTGKEITAALENGVSGVETGEGRFPQVSGMRFYYDSIKPGEKMDSTTNTVTQEGKRVIKVQIKNGNGTFTDIDPNGYYIVATNSFMANGGDFYRSMRAAKNDGRYYELNLVDYEIFLEHLDRTGTVNQAVEGRSTDLKGAPLPGDGDGNGNNPGNGGGNNGGTPGSGGDGGGTSNPTPTTPVTPTTPSNPGNGGTTNPATPGVPGNSGNGSSTAPANPLVELKDIGSHWAGEAIKAAIIRGIVNGYQDGNFRPNMPATRAEFIVMLARAFELPASNRALAFKDAASIPIWAQSFIAQAVDQGIISGYTDDTFRSTGKISRVEMTVMLVRALGLPLDSKSSLTFADATQVPAWAVPYIAAAQEAGLVKGTGGNRFNPKAEATRAEVVTLILSAIEFRSQQ</sequence>
<keyword evidence="1" id="KW-0732">Signal</keyword>
<dbReference type="Gene3D" id="3.60.10.10">
    <property type="entry name" value="Endonuclease/exonuclease/phosphatase"/>
    <property type="match status" value="1"/>
</dbReference>
<protein>
    <submittedName>
        <fullName evidence="4">2',3'-cyclic-nucleotide 2'-phosphodiesterase/5'-or 3'-nucleotidase, 5'-nucleotidase family</fullName>
    </submittedName>
</protein>
<feature type="domain" description="SLH" evidence="3">
    <location>
        <begin position="1751"/>
        <end position="1809"/>
    </location>
</feature>
<feature type="compositionally biased region" description="Gly residues" evidence="2">
    <location>
        <begin position="1615"/>
        <end position="1643"/>
    </location>
</feature>
<feature type="region of interest" description="Disordered" evidence="2">
    <location>
        <begin position="1597"/>
        <end position="1685"/>
    </location>
</feature>
<gene>
    <name evidence="4" type="ORF">SAMN05720606_105142</name>
</gene>
<dbReference type="STRING" id="582692.SAMN05720606_105142"/>
<evidence type="ECO:0000259" key="3">
    <source>
        <dbReference type="PROSITE" id="PS51272"/>
    </source>
</evidence>
<evidence type="ECO:0000256" key="1">
    <source>
        <dbReference type="ARBA" id="ARBA00022729"/>
    </source>
</evidence>
<accession>A0A1G5G7I1</accession>
<dbReference type="SUPFAM" id="SSF56300">
    <property type="entry name" value="Metallo-dependent phosphatases"/>
    <property type="match status" value="1"/>
</dbReference>
<dbReference type="Pfam" id="PF02872">
    <property type="entry name" value="5_nucleotid_C"/>
    <property type="match status" value="1"/>
</dbReference>
<dbReference type="Pfam" id="PF03372">
    <property type="entry name" value="Exo_endo_phos"/>
    <property type="match status" value="1"/>
</dbReference>
<dbReference type="GO" id="GO:0046872">
    <property type="term" value="F:metal ion binding"/>
    <property type="evidence" value="ECO:0007669"/>
    <property type="project" value="InterPro"/>
</dbReference>
<dbReference type="InterPro" id="IPR006146">
    <property type="entry name" value="5'-Nucleotdase_CS"/>
</dbReference>
<dbReference type="PRINTS" id="PR01607">
    <property type="entry name" value="APYRASEFAMLY"/>
</dbReference>
<keyword evidence="5" id="KW-1185">Reference proteome</keyword>
<dbReference type="PROSITE" id="PS51272">
    <property type="entry name" value="SLH"/>
    <property type="match status" value="3"/>
</dbReference>
<name>A0A1G5G7I1_9BACL</name>
<dbReference type="InterPro" id="IPR029052">
    <property type="entry name" value="Metallo-depent_PP-like"/>
</dbReference>
<dbReference type="Pfam" id="PF00149">
    <property type="entry name" value="Metallophos"/>
    <property type="match status" value="1"/>
</dbReference>
<dbReference type="GO" id="GO:0009166">
    <property type="term" value="P:nucleotide catabolic process"/>
    <property type="evidence" value="ECO:0007669"/>
    <property type="project" value="InterPro"/>
</dbReference>
<dbReference type="Proteomes" id="UP000198538">
    <property type="component" value="Unassembled WGS sequence"/>
</dbReference>